<accession>L8H1G6</accession>
<dbReference type="PANTHER" id="PTHR12175:SF5">
    <property type="entry name" value="OS03G0795500 PROTEIN"/>
    <property type="match status" value="1"/>
</dbReference>
<dbReference type="AlphaFoldDB" id="L8H1G6"/>
<dbReference type="Proteomes" id="UP000011083">
    <property type="component" value="Unassembled WGS sequence"/>
</dbReference>
<dbReference type="OrthoDB" id="2635at2759"/>
<dbReference type="Pfam" id="PF06201">
    <property type="entry name" value="PITH"/>
    <property type="match status" value="1"/>
</dbReference>
<dbReference type="EMBL" id="KB007933">
    <property type="protein sequence ID" value="ELR19354.1"/>
    <property type="molecule type" value="Genomic_DNA"/>
</dbReference>
<dbReference type="InterPro" id="IPR010400">
    <property type="entry name" value="PITH_dom"/>
</dbReference>
<gene>
    <name evidence="4" type="ORF">ACA1_265590</name>
</gene>
<evidence type="ECO:0000259" key="3">
    <source>
        <dbReference type="PROSITE" id="PS51532"/>
    </source>
</evidence>
<feature type="domain" description="PITH" evidence="3">
    <location>
        <begin position="20"/>
        <end position="216"/>
    </location>
</feature>
<dbReference type="GeneID" id="14920132"/>
<dbReference type="STRING" id="1257118.L8H1G6"/>
<dbReference type="PANTHER" id="PTHR12175">
    <property type="entry name" value="AD039 HT014 THIOREDOXIN FAMILY TRP26"/>
    <property type="match status" value="1"/>
</dbReference>
<dbReference type="RefSeq" id="XP_004341439.1">
    <property type="nucleotide sequence ID" value="XM_004341391.1"/>
</dbReference>
<reference evidence="4 5" key="1">
    <citation type="journal article" date="2013" name="Genome Biol.">
        <title>Genome of Acanthamoeba castellanii highlights extensive lateral gene transfer and early evolution of tyrosine kinase signaling.</title>
        <authorList>
            <person name="Clarke M."/>
            <person name="Lohan A.J."/>
            <person name="Liu B."/>
            <person name="Lagkouvardos I."/>
            <person name="Roy S."/>
            <person name="Zafar N."/>
            <person name="Bertelli C."/>
            <person name="Schilde C."/>
            <person name="Kianianmomeni A."/>
            <person name="Burglin T.R."/>
            <person name="Frech C."/>
            <person name="Turcotte B."/>
            <person name="Kopec K.O."/>
            <person name="Synnott J.M."/>
            <person name="Choo C."/>
            <person name="Paponov I."/>
            <person name="Finkler A."/>
            <person name="Soon Heng Tan C."/>
            <person name="Hutchins A.P."/>
            <person name="Weinmeier T."/>
            <person name="Rattei T."/>
            <person name="Chu J.S."/>
            <person name="Gimenez G."/>
            <person name="Irimia M."/>
            <person name="Rigden D.J."/>
            <person name="Fitzpatrick D.A."/>
            <person name="Lorenzo-Morales J."/>
            <person name="Bateman A."/>
            <person name="Chiu C.H."/>
            <person name="Tang P."/>
            <person name="Hegemann P."/>
            <person name="Fromm H."/>
            <person name="Raoult D."/>
            <person name="Greub G."/>
            <person name="Miranda-Saavedra D."/>
            <person name="Chen N."/>
            <person name="Nash P."/>
            <person name="Ginger M.L."/>
            <person name="Horn M."/>
            <person name="Schaap P."/>
            <person name="Caler L."/>
            <person name="Loftus B."/>
        </authorList>
    </citation>
    <scope>NUCLEOTIDE SEQUENCE [LARGE SCALE GENOMIC DNA]</scope>
    <source>
        <strain evidence="4 5">Neff</strain>
    </source>
</reference>
<evidence type="ECO:0000256" key="2">
    <source>
        <dbReference type="SAM" id="MobiDB-lite"/>
    </source>
</evidence>
<protein>
    <submittedName>
        <fullName evidence="4">Thioredoxin family protein 1, putative</fullName>
    </submittedName>
</protein>
<name>L8H1G6_ACACF</name>
<dbReference type="InterPro" id="IPR037047">
    <property type="entry name" value="PITH_dom_sf"/>
</dbReference>
<keyword evidence="5" id="KW-1185">Reference proteome</keyword>
<evidence type="ECO:0000256" key="1">
    <source>
        <dbReference type="ARBA" id="ARBA00025788"/>
    </source>
</evidence>
<comment type="similarity">
    <text evidence="1">Belongs to the PITHD1 family.</text>
</comment>
<organism evidence="4 5">
    <name type="scientific">Acanthamoeba castellanii (strain ATCC 30010 / Neff)</name>
    <dbReference type="NCBI Taxonomy" id="1257118"/>
    <lineage>
        <taxon>Eukaryota</taxon>
        <taxon>Amoebozoa</taxon>
        <taxon>Discosea</taxon>
        <taxon>Longamoebia</taxon>
        <taxon>Centramoebida</taxon>
        <taxon>Acanthamoebidae</taxon>
        <taxon>Acanthamoeba</taxon>
    </lineage>
</organism>
<sequence length="216" mass="24609">MKREHATTLELDENVADAPVKKPKLLCKIDVGDWVVRDACQCLNESTTHRFPALFRPFVDTTAEKSETIERKATDSEAEPSKSEEDDYLESNVDEQLLLLVKFTPRLKLHEIHLQVFDDGSAPKNVRLFVNEPHLSFEDAGDAIPAQTVTLTEEDLVKEGNNVLKIPLKLIKFQKVDTVSVFVEDNMGGKERTRIRRIRFIGDAYQKVMIDLTNDK</sequence>
<dbReference type="SUPFAM" id="SSF49785">
    <property type="entry name" value="Galactose-binding domain-like"/>
    <property type="match status" value="1"/>
</dbReference>
<dbReference type="VEuPathDB" id="AmoebaDB:ACA1_265590"/>
<dbReference type="PROSITE" id="PS51532">
    <property type="entry name" value="PITH"/>
    <property type="match status" value="1"/>
</dbReference>
<dbReference type="Gene3D" id="2.60.120.470">
    <property type="entry name" value="PITH domain"/>
    <property type="match status" value="1"/>
</dbReference>
<dbReference type="KEGG" id="acan:ACA1_265590"/>
<feature type="compositionally biased region" description="Basic and acidic residues" evidence="2">
    <location>
        <begin position="66"/>
        <end position="83"/>
    </location>
</feature>
<dbReference type="InterPro" id="IPR045099">
    <property type="entry name" value="PITH1-like"/>
</dbReference>
<evidence type="ECO:0000313" key="4">
    <source>
        <dbReference type="EMBL" id="ELR19354.1"/>
    </source>
</evidence>
<dbReference type="InterPro" id="IPR008979">
    <property type="entry name" value="Galactose-bd-like_sf"/>
</dbReference>
<evidence type="ECO:0000313" key="5">
    <source>
        <dbReference type="Proteomes" id="UP000011083"/>
    </source>
</evidence>
<feature type="region of interest" description="Disordered" evidence="2">
    <location>
        <begin position="66"/>
        <end position="89"/>
    </location>
</feature>
<proteinExistence type="inferred from homology"/>
<dbReference type="GO" id="GO:0005737">
    <property type="term" value="C:cytoplasm"/>
    <property type="evidence" value="ECO:0007669"/>
    <property type="project" value="UniProtKB-ARBA"/>
</dbReference>